<dbReference type="eggNOG" id="ENOG5033GIU">
    <property type="taxonomic scope" value="Bacteria"/>
</dbReference>
<dbReference type="HOGENOM" id="CLU_657035_0_0_11"/>
<dbReference type="InterPro" id="IPR039459">
    <property type="entry name" value="RepB-like_DNA_primase_dom"/>
</dbReference>
<dbReference type="AlphaFoldDB" id="E5XMU5"/>
<evidence type="ECO:0000259" key="1">
    <source>
        <dbReference type="Pfam" id="PF16793"/>
    </source>
</evidence>
<evidence type="ECO:0000313" key="2">
    <source>
        <dbReference type="EMBL" id="EFV14318.1"/>
    </source>
</evidence>
<protein>
    <recommendedName>
        <fullName evidence="1">RepB-like DNA primase domain-containing protein</fullName>
    </recommendedName>
</protein>
<dbReference type="OrthoDB" id="1273722at2"/>
<dbReference type="Proteomes" id="UP000004816">
    <property type="component" value="Unassembled WGS sequence"/>
</dbReference>
<dbReference type="EMBL" id="ACZI02000003">
    <property type="protein sequence ID" value="EFV14318.1"/>
    <property type="molecule type" value="Genomic_DNA"/>
</dbReference>
<proteinExistence type="predicted"/>
<evidence type="ECO:0000313" key="3">
    <source>
        <dbReference type="Proteomes" id="UP000004816"/>
    </source>
</evidence>
<feature type="domain" description="RepB-like DNA primase" evidence="1">
    <location>
        <begin position="88"/>
        <end position="180"/>
    </location>
</feature>
<comment type="caution">
    <text evidence="2">The sequence shown here is derived from an EMBL/GenBank/DDBJ whole genome shotgun (WGS) entry which is preliminary data.</text>
</comment>
<dbReference type="Pfam" id="PF13481">
    <property type="entry name" value="AAA_25"/>
    <property type="match status" value="1"/>
</dbReference>
<dbReference type="Pfam" id="PF16793">
    <property type="entry name" value="RepB_primase"/>
    <property type="match status" value="1"/>
</dbReference>
<sequence>MGDIPLTTSAIHNTALDPMAALRPIWGDQIGYVFLPVIRRGTEKWTEGRAFEWPAEAEAVCQHVEQHMEARDNLYFTPGVFALPARKRGHLASRSRLWADLDEADPRLAEAALRPTVAWETSPGRYAGVWLLDSDVKSTADLIAEGGLNQRLSYRLGADKSGWDETQVLRVPGSWNAKRKKFPEPVPGRILWTNGPTPAPAELARILPAPAEPRVGRYARTNSTRTAARGALPNDLAELIAAPPADVEGRDRSEVLWSIECRLAERGFSPEEIVETVERSVWNKFAGRPEALLRDARKACESVARQGSEGSTADGFAAADWGAGGADETGQTAIFTSDDPVEKLLEQLVYSEDLDELPDPEPLIEGVLDLDSEAWMIGVSGHFKSFVALDMAMHVASGKLWRGRRPPTAGSSTSPPRG</sequence>
<organism evidence="2 3">
    <name type="scientific">Segniliparus rugosus (strain ATCC BAA-974 / DSM 45345 / CCUG 50838 / CIP 108380 / JCM 13579 / CDC 945)</name>
    <dbReference type="NCBI Taxonomy" id="679197"/>
    <lineage>
        <taxon>Bacteria</taxon>
        <taxon>Bacillati</taxon>
        <taxon>Actinomycetota</taxon>
        <taxon>Actinomycetes</taxon>
        <taxon>Mycobacteriales</taxon>
        <taxon>Segniliparaceae</taxon>
        <taxon>Segniliparus</taxon>
    </lineage>
</organism>
<dbReference type="Gene3D" id="3.30.70.1790">
    <property type="entry name" value="RepB DNA-primase, N-terminal domain"/>
    <property type="match status" value="1"/>
</dbReference>
<dbReference type="STRING" id="679197.HMPREF9336_00815"/>
<gene>
    <name evidence="2" type="ORF">HMPREF9336_00815</name>
</gene>
<name>E5XMU5_SEGRC</name>
<accession>E5XMU5</accession>
<keyword evidence="3" id="KW-1185">Reference proteome</keyword>
<reference evidence="2 3" key="1">
    <citation type="journal article" date="2011" name="Stand. Genomic Sci.">
        <title>High quality draft genome sequence of Segniliparus rugosus CDC 945(T)= (ATCC BAA-974(T)).</title>
        <authorList>
            <person name="Earl A.M."/>
            <person name="Desjardins C.A."/>
            <person name="Fitzgerald M.G."/>
            <person name="Arachchi H.M."/>
            <person name="Zeng Q."/>
            <person name="Mehta T."/>
            <person name="Griggs A."/>
            <person name="Birren B.W."/>
            <person name="Toney N.C."/>
            <person name="Carr J."/>
            <person name="Posey J."/>
            <person name="Butler W.R."/>
        </authorList>
    </citation>
    <scope>NUCLEOTIDE SEQUENCE [LARGE SCALE GENOMIC DNA]</scope>
    <source>
        <strain evidence="3">ATCC BAA-974 / DSM 45345 / CCUG 50838 / CIP 108380 / JCM 13579 / CDC 945</strain>
    </source>
</reference>